<dbReference type="OrthoDB" id="238681at2759"/>
<dbReference type="SUPFAM" id="SSF55945">
    <property type="entry name" value="TATA-box binding protein-like"/>
    <property type="match status" value="1"/>
</dbReference>
<dbReference type="Pfam" id="PF07934">
    <property type="entry name" value="OGG_N"/>
    <property type="match status" value="1"/>
</dbReference>
<dbReference type="Proteomes" id="UP000016930">
    <property type="component" value="Unassembled WGS sequence"/>
</dbReference>
<keyword evidence="7" id="KW-0456">Lyase</keyword>
<evidence type="ECO:0000313" key="15">
    <source>
        <dbReference type="Proteomes" id="UP000016930"/>
    </source>
</evidence>
<feature type="compositionally biased region" description="Polar residues" evidence="12">
    <location>
        <begin position="413"/>
        <end position="423"/>
    </location>
</feature>
<dbReference type="InterPro" id="IPR023170">
    <property type="entry name" value="HhH_base_excis_C"/>
</dbReference>
<dbReference type="GO" id="GO:0006285">
    <property type="term" value="P:base-excision repair, AP site formation"/>
    <property type="evidence" value="ECO:0007669"/>
    <property type="project" value="UniProtKB-ARBA"/>
</dbReference>
<dbReference type="Pfam" id="PF00730">
    <property type="entry name" value="HhH-GPD"/>
    <property type="match status" value="1"/>
</dbReference>
<dbReference type="EC" id="4.2.99.18" evidence="3"/>
<evidence type="ECO:0000256" key="4">
    <source>
        <dbReference type="ARBA" id="ARBA00022763"/>
    </source>
</evidence>
<dbReference type="PANTHER" id="PTHR10242">
    <property type="entry name" value="8-OXOGUANINE DNA GLYCOSYLASE"/>
    <property type="match status" value="1"/>
</dbReference>
<evidence type="ECO:0000256" key="11">
    <source>
        <dbReference type="ARBA" id="ARBA00044632"/>
    </source>
</evidence>
<keyword evidence="15" id="KW-1185">Reference proteome</keyword>
<gene>
    <name evidence="14" type="ORF">CERSUDRAFT_113469</name>
</gene>
<keyword evidence="10" id="KW-0326">Glycosidase</keyword>
<protein>
    <recommendedName>
        <fullName evidence="3">DNA-(apurinic or apyrimidinic site) lyase</fullName>
        <ecNumber evidence="3">4.2.99.18</ecNumber>
    </recommendedName>
</protein>
<evidence type="ECO:0000256" key="2">
    <source>
        <dbReference type="ARBA" id="ARBA00010679"/>
    </source>
</evidence>
<feature type="domain" description="HhH-GPD" evidence="13">
    <location>
        <begin position="160"/>
        <end position="362"/>
    </location>
</feature>
<dbReference type="AlphaFoldDB" id="M2RIK2"/>
<reference evidence="14 15" key="1">
    <citation type="journal article" date="2012" name="Proc. Natl. Acad. Sci. U.S.A.">
        <title>Comparative genomics of Ceriporiopsis subvermispora and Phanerochaete chrysosporium provide insight into selective ligninolysis.</title>
        <authorList>
            <person name="Fernandez-Fueyo E."/>
            <person name="Ruiz-Duenas F.J."/>
            <person name="Ferreira P."/>
            <person name="Floudas D."/>
            <person name="Hibbett D.S."/>
            <person name="Canessa P."/>
            <person name="Larrondo L.F."/>
            <person name="James T.Y."/>
            <person name="Seelenfreund D."/>
            <person name="Lobos S."/>
            <person name="Polanco R."/>
            <person name="Tello M."/>
            <person name="Honda Y."/>
            <person name="Watanabe T."/>
            <person name="Watanabe T."/>
            <person name="Ryu J.S."/>
            <person name="Kubicek C.P."/>
            <person name="Schmoll M."/>
            <person name="Gaskell J."/>
            <person name="Hammel K.E."/>
            <person name="St John F.J."/>
            <person name="Vanden Wymelenberg A."/>
            <person name="Sabat G."/>
            <person name="Splinter BonDurant S."/>
            <person name="Syed K."/>
            <person name="Yadav J.S."/>
            <person name="Doddapaneni H."/>
            <person name="Subramanian V."/>
            <person name="Lavin J.L."/>
            <person name="Oguiza J.A."/>
            <person name="Perez G."/>
            <person name="Pisabarro A.G."/>
            <person name="Ramirez L."/>
            <person name="Santoyo F."/>
            <person name="Master E."/>
            <person name="Coutinho P.M."/>
            <person name="Henrissat B."/>
            <person name="Lombard V."/>
            <person name="Magnuson J.K."/>
            <person name="Kuees U."/>
            <person name="Hori C."/>
            <person name="Igarashi K."/>
            <person name="Samejima M."/>
            <person name="Held B.W."/>
            <person name="Barry K.W."/>
            <person name="LaButti K.M."/>
            <person name="Lapidus A."/>
            <person name="Lindquist E.A."/>
            <person name="Lucas S.M."/>
            <person name="Riley R."/>
            <person name="Salamov A.A."/>
            <person name="Hoffmeister D."/>
            <person name="Schwenk D."/>
            <person name="Hadar Y."/>
            <person name="Yarden O."/>
            <person name="de Vries R.P."/>
            <person name="Wiebenga A."/>
            <person name="Stenlid J."/>
            <person name="Eastwood D."/>
            <person name="Grigoriev I.V."/>
            <person name="Berka R.M."/>
            <person name="Blanchette R.A."/>
            <person name="Kersten P."/>
            <person name="Martinez A.T."/>
            <person name="Vicuna R."/>
            <person name="Cullen D."/>
        </authorList>
    </citation>
    <scope>NUCLEOTIDE SEQUENCE [LARGE SCALE GENOMIC DNA]</scope>
    <source>
        <strain evidence="14 15">B</strain>
    </source>
</reference>
<dbReference type="FunFam" id="1.10.1670.10:FF:000005">
    <property type="entry name" value="N-glycosylase/DNA lyase OGG1"/>
    <property type="match status" value="1"/>
</dbReference>
<feature type="region of interest" description="Disordered" evidence="12">
    <location>
        <begin position="370"/>
        <end position="431"/>
    </location>
</feature>
<dbReference type="GO" id="GO:0006289">
    <property type="term" value="P:nucleotide-excision repair"/>
    <property type="evidence" value="ECO:0007669"/>
    <property type="project" value="InterPro"/>
</dbReference>
<dbReference type="SUPFAM" id="SSF48150">
    <property type="entry name" value="DNA-glycosylase"/>
    <property type="match status" value="1"/>
</dbReference>
<accession>M2RIK2</accession>
<dbReference type="InterPro" id="IPR011257">
    <property type="entry name" value="DNA_glycosylase"/>
</dbReference>
<evidence type="ECO:0000259" key="13">
    <source>
        <dbReference type="SMART" id="SM00478"/>
    </source>
</evidence>
<evidence type="ECO:0000256" key="5">
    <source>
        <dbReference type="ARBA" id="ARBA00022801"/>
    </source>
</evidence>
<comment type="subcellular location">
    <subcellularLocation>
        <location evidence="1">Nucleus</location>
    </subcellularLocation>
</comment>
<evidence type="ECO:0000256" key="1">
    <source>
        <dbReference type="ARBA" id="ARBA00004123"/>
    </source>
</evidence>
<evidence type="ECO:0000256" key="6">
    <source>
        <dbReference type="ARBA" id="ARBA00023204"/>
    </source>
</evidence>
<sequence length="466" mass="52032">MAELESLTSPEMLITAFAGFRSLPLPVAQLSLAAVLQCGQSFRWDTYPLYSGQTSPHDTSTPTHEYRLCLRDRVVCLRQSPDTLWYRSVFPVTSPINVAEEREVETLAWIKDYFQLHIDLDDLYDQWGKRDPVFQTVKQRFAGIRMLRQDPFENLMSFICSSNNNIARITKMVKALCQHYSPPLVTIPPPAMIDGSCPTAVPLPCVYYPFPSPSSLASPEVSQHLRSLGFGYRAEFVQRTAQMLVEAHSHAAVSEDVQEPAEKFLISLRQRSTLEAREELLNFVGVGRKVADCVLLMSLDKREVIPVDTHVQQIAAKHYGLRAPAGKTNMTPKLYDEISNKMTAIWGDYAGWAHSVLFTSDLRAFASYGLPSPSPSPSKERNKVAQSGAQMPTAPDIPSPSPANRMKRRKSDQATTTLAGESHTTNAATVAAEVETVEELTMADRIKRRRRSCRTIVVSEACQNNP</sequence>
<dbReference type="InterPro" id="IPR012904">
    <property type="entry name" value="OGG_N"/>
</dbReference>
<dbReference type="CDD" id="cd00056">
    <property type="entry name" value="ENDO3c"/>
    <property type="match status" value="1"/>
</dbReference>
<dbReference type="GO" id="GO:0140078">
    <property type="term" value="F:class I DNA-(apurinic or apyrimidinic site) endonuclease activity"/>
    <property type="evidence" value="ECO:0007669"/>
    <property type="project" value="UniProtKB-EC"/>
</dbReference>
<evidence type="ECO:0000256" key="3">
    <source>
        <dbReference type="ARBA" id="ARBA00012720"/>
    </source>
</evidence>
<evidence type="ECO:0000256" key="8">
    <source>
        <dbReference type="ARBA" id="ARBA00023242"/>
    </source>
</evidence>
<evidence type="ECO:0000313" key="14">
    <source>
        <dbReference type="EMBL" id="EMD38302.1"/>
    </source>
</evidence>
<proteinExistence type="inferred from homology"/>
<evidence type="ECO:0000256" key="10">
    <source>
        <dbReference type="ARBA" id="ARBA00023295"/>
    </source>
</evidence>
<comment type="catalytic activity">
    <reaction evidence="11">
        <text>2'-deoxyribonucleotide-(2'-deoxyribose 5'-phosphate)-2'-deoxyribonucleotide-DNA = a 3'-end 2'-deoxyribonucleotide-(2,3-dehydro-2,3-deoxyribose 5'-phosphate)-DNA + a 5'-end 5'-phospho-2'-deoxyribonucleoside-DNA + H(+)</text>
        <dbReference type="Rhea" id="RHEA:66592"/>
        <dbReference type="Rhea" id="RHEA-COMP:13180"/>
        <dbReference type="Rhea" id="RHEA-COMP:16897"/>
        <dbReference type="Rhea" id="RHEA-COMP:17067"/>
        <dbReference type="ChEBI" id="CHEBI:15378"/>
        <dbReference type="ChEBI" id="CHEBI:136412"/>
        <dbReference type="ChEBI" id="CHEBI:157695"/>
        <dbReference type="ChEBI" id="CHEBI:167181"/>
        <dbReference type="EC" id="4.2.99.18"/>
    </reaction>
</comment>
<keyword evidence="5" id="KW-0378">Hydrolase</keyword>
<dbReference type="EMBL" id="KB445795">
    <property type="protein sequence ID" value="EMD38302.1"/>
    <property type="molecule type" value="Genomic_DNA"/>
</dbReference>
<dbReference type="Gene3D" id="1.10.1670.10">
    <property type="entry name" value="Helix-hairpin-Helix base-excision DNA repair enzymes (C-terminal)"/>
    <property type="match status" value="1"/>
</dbReference>
<dbReference type="STRING" id="914234.M2RIK2"/>
<name>M2RIK2_CERS8</name>
<keyword evidence="9" id="KW-0511">Multifunctional enzyme</keyword>
<keyword evidence="8" id="KW-0539">Nucleus</keyword>
<keyword evidence="4" id="KW-0227">DNA damage</keyword>
<evidence type="ECO:0000256" key="9">
    <source>
        <dbReference type="ARBA" id="ARBA00023268"/>
    </source>
</evidence>
<evidence type="ECO:0000256" key="12">
    <source>
        <dbReference type="SAM" id="MobiDB-lite"/>
    </source>
</evidence>
<dbReference type="SMART" id="SM00478">
    <property type="entry name" value="ENDO3c"/>
    <property type="match status" value="1"/>
</dbReference>
<comment type="similarity">
    <text evidence="2">Belongs to the type-1 OGG1 family.</text>
</comment>
<dbReference type="GO" id="GO:0034039">
    <property type="term" value="F:8-oxo-7,8-dihydroguanine DNA N-glycosylase activity"/>
    <property type="evidence" value="ECO:0007669"/>
    <property type="project" value="TreeGrafter"/>
</dbReference>
<dbReference type="InterPro" id="IPR003265">
    <property type="entry name" value="HhH-GPD_domain"/>
</dbReference>
<keyword evidence="6" id="KW-0234">DNA repair</keyword>
<dbReference type="GO" id="GO:0005634">
    <property type="term" value="C:nucleus"/>
    <property type="evidence" value="ECO:0007669"/>
    <property type="project" value="UniProtKB-SubCell"/>
</dbReference>
<organism evidence="14 15">
    <name type="scientific">Ceriporiopsis subvermispora (strain B)</name>
    <name type="common">White-rot fungus</name>
    <name type="synonym">Gelatoporia subvermispora</name>
    <dbReference type="NCBI Taxonomy" id="914234"/>
    <lineage>
        <taxon>Eukaryota</taxon>
        <taxon>Fungi</taxon>
        <taxon>Dikarya</taxon>
        <taxon>Basidiomycota</taxon>
        <taxon>Agaricomycotina</taxon>
        <taxon>Agaricomycetes</taxon>
        <taxon>Polyporales</taxon>
        <taxon>Gelatoporiaceae</taxon>
        <taxon>Gelatoporia</taxon>
    </lineage>
</organism>
<evidence type="ECO:0000256" key="7">
    <source>
        <dbReference type="ARBA" id="ARBA00023239"/>
    </source>
</evidence>
<dbReference type="GO" id="GO:0003684">
    <property type="term" value="F:damaged DNA binding"/>
    <property type="evidence" value="ECO:0007669"/>
    <property type="project" value="InterPro"/>
</dbReference>
<dbReference type="Gene3D" id="3.30.310.40">
    <property type="match status" value="1"/>
</dbReference>
<dbReference type="InterPro" id="IPR052054">
    <property type="entry name" value="Oxidative_DNA_repair_enzyme"/>
</dbReference>
<dbReference type="PANTHER" id="PTHR10242:SF2">
    <property type="entry name" value="N-GLYCOSYLASE_DNA LYASE"/>
    <property type="match status" value="1"/>
</dbReference>
<dbReference type="HOGENOM" id="CLU_027543_1_1_1"/>
<dbReference type="Gene3D" id="1.10.340.30">
    <property type="entry name" value="Hypothetical protein, domain 2"/>
    <property type="match status" value="1"/>
</dbReference>